<evidence type="ECO:0000313" key="2">
    <source>
        <dbReference type="Proteomes" id="UP000832034"/>
    </source>
</evidence>
<dbReference type="EMBL" id="CP091512">
    <property type="protein sequence ID" value="UOO93411.1"/>
    <property type="molecule type" value="Genomic_DNA"/>
</dbReference>
<protein>
    <submittedName>
        <fullName evidence="1">Uncharacterized protein</fullName>
    </submittedName>
</protein>
<reference evidence="1" key="2">
    <citation type="journal article" date="2022" name="Res Sq">
        <title>Evolution of multicellular longitudinally dividing oral cavity symbionts (Neisseriaceae).</title>
        <authorList>
            <person name="Nyongesa S."/>
            <person name="Weber P."/>
            <person name="Bernet E."/>
            <person name="Pullido F."/>
            <person name="Nieckarz M."/>
            <person name="Delaby M."/>
            <person name="Nieves C."/>
            <person name="Viehboeck T."/>
            <person name="Krause N."/>
            <person name="Rivera-Millot A."/>
            <person name="Nakamura A."/>
            <person name="Vischer N."/>
            <person name="VanNieuwenhze M."/>
            <person name="Brun Y."/>
            <person name="Cava F."/>
            <person name="Bulgheresi S."/>
            <person name="Veyrier F."/>
        </authorList>
    </citation>
    <scope>NUCLEOTIDE SEQUENCE</scope>
    <source>
        <strain evidence="1">SAG 1488-6</strain>
    </source>
</reference>
<reference evidence="1" key="1">
    <citation type="submission" date="2021-12" db="EMBL/GenBank/DDBJ databases">
        <authorList>
            <person name="Veyrier F.J."/>
        </authorList>
    </citation>
    <scope>NUCLEOTIDE SEQUENCE</scope>
    <source>
        <strain evidence="1">SAG 1488-6</strain>
    </source>
</reference>
<proteinExistence type="predicted"/>
<dbReference type="RefSeq" id="WP_019959150.1">
    <property type="nucleotide sequence ID" value="NZ_CP091512.1"/>
</dbReference>
<gene>
    <name evidence="1" type="ORF">LVJ81_05115</name>
</gene>
<keyword evidence="2" id="KW-1185">Reference proteome</keyword>
<evidence type="ECO:0000313" key="1">
    <source>
        <dbReference type="EMBL" id="UOO93411.1"/>
    </source>
</evidence>
<accession>A0ABY4EDP0</accession>
<organism evidence="1 2">
    <name type="scientific">Vitreoscilla stercoraria</name>
    <dbReference type="NCBI Taxonomy" id="61"/>
    <lineage>
        <taxon>Bacteria</taxon>
        <taxon>Pseudomonadati</taxon>
        <taxon>Pseudomonadota</taxon>
        <taxon>Betaproteobacteria</taxon>
        <taxon>Neisseriales</taxon>
        <taxon>Neisseriaceae</taxon>
        <taxon>Vitreoscilla</taxon>
    </lineage>
</organism>
<name>A0ABY4EDP0_VITST</name>
<sequence length="74" mass="8713">MTKLGYEMVALHHFSPNNEKLQSYTIKVDSHCFEELLLLIERWHPTKKSLIKNERNNGTIPELYTVVDFQKPTP</sequence>
<dbReference type="Proteomes" id="UP000832034">
    <property type="component" value="Chromosome"/>
</dbReference>